<keyword evidence="2" id="KW-1185">Reference proteome</keyword>
<dbReference type="RefSeq" id="WP_033515329.1">
    <property type="nucleotide sequence ID" value="NZ_JGYV01000001.1"/>
</dbReference>
<reference evidence="1 2" key="1">
    <citation type="submission" date="2014-03" db="EMBL/GenBank/DDBJ databases">
        <title>Genomics of Bifidobacteria.</title>
        <authorList>
            <person name="Ventura M."/>
            <person name="Milani C."/>
            <person name="Lugli G.A."/>
        </authorList>
    </citation>
    <scope>NUCLEOTIDE SEQUENCE [LARGE SCALE GENOMIC DNA]</scope>
    <source>
        <strain evidence="1 2">LMG 10738</strain>
    </source>
</reference>
<organism evidence="1 2">
    <name type="scientific">Bifidobacterium cuniculi</name>
    <dbReference type="NCBI Taxonomy" id="1688"/>
    <lineage>
        <taxon>Bacteria</taxon>
        <taxon>Bacillati</taxon>
        <taxon>Actinomycetota</taxon>
        <taxon>Actinomycetes</taxon>
        <taxon>Bifidobacteriales</taxon>
        <taxon>Bifidobacteriaceae</taxon>
        <taxon>Bifidobacterium</taxon>
    </lineage>
</organism>
<evidence type="ECO:0000313" key="1">
    <source>
        <dbReference type="EMBL" id="KFI66104.1"/>
    </source>
</evidence>
<name>A0A087B504_9BIFI</name>
<proteinExistence type="predicted"/>
<protein>
    <recommendedName>
        <fullName evidence="3">HEPN domain-containing protein</fullName>
    </recommendedName>
</protein>
<dbReference type="EMBL" id="JGYV01000001">
    <property type="protein sequence ID" value="KFI66104.1"/>
    <property type="molecule type" value="Genomic_DNA"/>
</dbReference>
<accession>A0A087B504</accession>
<dbReference type="AlphaFoldDB" id="A0A087B504"/>
<evidence type="ECO:0008006" key="3">
    <source>
        <dbReference type="Google" id="ProtNLM"/>
    </source>
</evidence>
<gene>
    <name evidence="1" type="ORF">BCUN_0608</name>
</gene>
<dbReference type="Proteomes" id="UP000029067">
    <property type="component" value="Unassembled WGS sequence"/>
</dbReference>
<dbReference type="STRING" id="1688.BCUN_0608"/>
<sequence length="64" mass="7817">MNSPDVFLEWLNDEYERYTARRYTARRYAARLSGRDWNTYDDAYTDALDTVRSVYEYFKQEGKL</sequence>
<comment type="caution">
    <text evidence="1">The sequence shown here is derived from an EMBL/GenBank/DDBJ whole genome shotgun (WGS) entry which is preliminary data.</text>
</comment>
<evidence type="ECO:0000313" key="2">
    <source>
        <dbReference type="Proteomes" id="UP000029067"/>
    </source>
</evidence>